<dbReference type="GO" id="GO:0005886">
    <property type="term" value="C:plasma membrane"/>
    <property type="evidence" value="ECO:0007669"/>
    <property type="project" value="TreeGrafter"/>
</dbReference>
<evidence type="ECO:0000256" key="8">
    <source>
        <dbReference type="ARBA" id="ARBA00023098"/>
    </source>
</evidence>
<evidence type="ECO:0000256" key="6">
    <source>
        <dbReference type="ARBA" id="ARBA00022679"/>
    </source>
</evidence>
<comment type="catalytic activity">
    <reaction evidence="10">
        <text>an acyl-CoA + a 1,2-diacyl-sn-glycerol = a triacyl-sn-glycerol + CoA</text>
        <dbReference type="Rhea" id="RHEA:10868"/>
        <dbReference type="ChEBI" id="CHEBI:17815"/>
        <dbReference type="ChEBI" id="CHEBI:57287"/>
        <dbReference type="ChEBI" id="CHEBI:58342"/>
        <dbReference type="ChEBI" id="CHEBI:64615"/>
        <dbReference type="EC" id="2.3.1.20"/>
    </reaction>
</comment>
<dbReference type="NCBIfam" id="TIGR02946">
    <property type="entry name" value="acyl_WS_DGAT"/>
    <property type="match status" value="1"/>
</dbReference>
<evidence type="ECO:0000256" key="7">
    <source>
        <dbReference type="ARBA" id="ARBA00022798"/>
    </source>
</evidence>
<dbReference type="InterPro" id="IPR009721">
    <property type="entry name" value="O-acyltransferase_WSD1_C"/>
</dbReference>
<dbReference type="Pfam" id="PF03007">
    <property type="entry name" value="WS_DGAT_cat"/>
    <property type="match status" value="1"/>
</dbReference>
<keyword evidence="8" id="KW-0443">Lipid metabolism</keyword>
<accession>A0A084T122</accession>
<evidence type="ECO:0000313" key="13">
    <source>
        <dbReference type="EMBL" id="KFA94407.1"/>
    </source>
</evidence>
<dbReference type="SUPFAM" id="SSF52777">
    <property type="entry name" value="CoA-dependent acyltransferases"/>
    <property type="match status" value="2"/>
</dbReference>
<evidence type="ECO:0000313" key="14">
    <source>
        <dbReference type="Proteomes" id="UP000028547"/>
    </source>
</evidence>
<dbReference type="InterPro" id="IPR004255">
    <property type="entry name" value="O-acyltransferase_WSD1_N"/>
</dbReference>
<feature type="domain" description="O-acyltransferase WSD1 C-terminal" evidence="12">
    <location>
        <begin position="312"/>
        <end position="453"/>
    </location>
</feature>
<dbReference type="Proteomes" id="UP000028547">
    <property type="component" value="Unassembled WGS sequence"/>
</dbReference>
<dbReference type="GO" id="GO:0006071">
    <property type="term" value="P:glycerol metabolic process"/>
    <property type="evidence" value="ECO:0007669"/>
    <property type="project" value="UniProtKB-KW"/>
</dbReference>
<dbReference type="InterPro" id="IPR023213">
    <property type="entry name" value="CAT-like_dom_sf"/>
</dbReference>
<evidence type="ECO:0000256" key="4">
    <source>
        <dbReference type="ARBA" id="ARBA00013244"/>
    </source>
</evidence>
<sequence>MSERMHPSDASWLQMEEPTSLMVITAVLWFDEPLDWERLTQVVRERLVERYPRFRQRVVTGGLLGTVRWEDDPGFRLEAHLRRTKLRPPGDRAELERMVGESMSTPLDFSRPLWEMHVIQGYEEGCALLMRVHHCIADGISLARVLLSLTDEHADGSGGRAAYFETVEEEPPGTLGRLLRGARTVVGSTRAAWKRGAELLAEPIQLMDLAVEGARGASALSRVLTLMNDPPSPFTGELGRVKQVAWSRPVPVGKVREIGHGTGSTVNDVVMAVVAGMLRRYMDARGQPPEDVRAVVPVNLRSPREPIPRALGNRFGVVFLPLPLGLVDPVDRLWELKRRMDKLKRSPEAAVVFGMLSAAGLAPAPVERMAVDIIRKKASVVLTNVPGPKRPVYLAGARLGGVMFWVPMAARLGVGLSIFSYAGHVTLGVAVDEGLVPEPRELIEDFEAELESLAEAVRDSGHSRPLH</sequence>
<dbReference type="RefSeq" id="WP_043389672.1">
    <property type="nucleotide sequence ID" value="NZ_JPMI01000014.1"/>
</dbReference>
<dbReference type="PANTHER" id="PTHR31650:SF1">
    <property type="entry name" value="WAX ESTER SYNTHASE_DIACYLGLYCEROL ACYLTRANSFERASE 4-RELATED"/>
    <property type="match status" value="1"/>
</dbReference>
<proteinExistence type="inferred from homology"/>
<dbReference type="Gene3D" id="3.30.559.10">
    <property type="entry name" value="Chloramphenicol acetyltransferase-like domain"/>
    <property type="match status" value="1"/>
</dbReference>
<dbReference type="InterPro" id="IPR014292">
    <property type="entry name" value="Acyl_transf_WS/DGAT"/>
</dbReference>
<keyword evidence="7" id="KW-0319">Glycerol metabolism</keyword>
<organism evidence="13 14">
    <name type="scientific">Archangium violaceum Cb vi76</name>
    <dbReference type="NCBI Taxonomy" id="1406225"/>
    <lineage>
        <taxon>Bacteria</taxon>
        <taxon>Pseudomonadati</taxon>
        <taxon>Myxococcota</taxon>
        <taxon>Myxococcia</taxon>
        <taxon>Myxococcales</taxon>
        <taxon>Cystobacterineae</taxon>
        <taxon>Archangiaceae</taxon>
        <taxon>Archangium</taxon>
    </lineage>
</organism>
<evidence type="ECO:0000256" key="1">
    <source>
        <dbReference type="ARBA" id="ARBA00004771"/>
    </source>
</evidence>
<keyword evidence="9 13" id="KW-0012">Acyltransferase</keyword>
<dbReference type="InterPro" id="IPR045034">
    <property type="entry name" value="O-acyltransferase_WSD1-like"/>
</dbReference>
<comment type="pathway">
    <text evidence="2">Lipid metabolism.</text>
</comment>
<name>A0A084T122_9BACT</name>
<evidence type="ECO:0000256" key="2">
    <source>
        <dbReference type="ARBA" id="ARBA00005189"/>
    </source>
</evidence>
<evidence type="ECO:0000256" key="9">
    <source>
        <dbReference type="ARBA" id="ARBA00023315"/>
    </source>
</evidence>
<dbReference type="UniPathway" id="UPA00282"/>
<dbReference type="GO" id="GO:0019432">
    <property type="term" value="P:triglyceride biosynthetic process"/>
    <property type="evidence" value="ECO:0007669"/>
    <property type="project" value="UniProtKB-UniPathway"/>
</dbReference>
<keyword evidence="6 13" id="KW-0808">Transferase</keyword>
<dbReference type="EMBL" id="JPMI01000014">
    <property type="protein sequence ID" value="KFA94407.1"/>
    <property type="molecule type" value="Genomic_DNA"/>
</dbReference>
<keyword evidence="5" id="KW-0444">Lipid biosynthesis</keyword>
<dbReference type="GO" id="GO:0004144">
    <property type="term" value="F:diacylglycerol O-acyltransferase activity"/>
    <property type="evidence" value="ECO:0007669"/>
    <property type="project" value="UniProtKB-EC"/>
</dbReference>
<dbReference type="PANTHER" id="PTHR31650">
    <property type="entry name" value="O-ACYLTRANSFERASE (WSD1-LIKE) FAMILY PROTEIN"/>
    <property type="match status" value="1"/>
</dbReference>
<dbReference type="Pfam" id="PF06974">
    <property type="entry name" value="WS_DGAT_C"/>
    <property type="match status" value="1"/>
</dbReference>
<dbReference type="EC" id="2.3.1.20" evidence="4"/>
<gene>
    <name evidence="13" type="ORF">Q664_03015</name>
</gene>
<reference evidence="13 14" key="1">
    <citation type="submission" date="2014-07" db="EMBL/GenBank/DDBJ databases">
        <title>Draft Genome Sequence of Gephyronic Acid Producer, Cystobacter violaceus Strain Cb vi76.</title>
        <authorList>
            <person name="Stevens D.C."/>
            <person name="Young J."/>
            <person name="Carmichael R."/>
            <person name="Tan J."/>
            <person name="Taylor R.E."/>
        </authorList>
    </citation>
    <scope>NUCLEOTIDE SEQUENCE [LARGE SCALE GENOMIC DNA]</scope>
    <source>
        <strain evidence="13 14">Cb vi76</strain>
    </source>
</reference>
<protein>
    <recommendedName>
        <fullName evidence="4">diacylglycerol O-acyltransferase</fullName>
        <ecNumber evidence="4">2.3.1.20</ecNumber>
    </recommendedName>
</protein>
<evidence type="ECO:0000259" key="12">
    <source>
        <dbReference type="Pfam" id="PF06974"/>
    </source>
</evidence>
<comment type="caution">
    <text evidence="13">The sequence shown here is derived from an EMBL/GenBank/DDBJ whole genome shotgun (WGS) entry which is preliminary data.</text>
</comment>
<comment type="similarity">
    <text evidence="3">Belongs to the long-chain O-acyltransferase family.</text>
</comment>
<evidence type="ECO:0000259" key="11">
    <source>
        <dbReference type="Pfam" id="PF03007"/>
    </source>
</evidence>
<comment type="pathway">
    <text evidence="1">Glycerolipid metabolism; triacylglycerol biosynthesis.</text>
</comment>
<evidence type="ECO:0000256" key="5">
    <source>
        <dbReference type="ARBA" id="ARBA00022516"/>
    </source>
</evidence>
<evidence type="ECO:0000256" key="10">
    <source>
        <dbReference type="ARBA" id="ARBA00048109"/>
    </source>
</evidence>
<evidence type="ECO:0000256" key="3">
    <source>
        <dbReference type="ARBA" id="ARBA00009587"/>
    </source>
</evidence>
<dbReference type="AlphaFoldDB" id="A0A084T122"/>
<feature type="domain" description="O-acyltransferase WSD1-like N-terminal" evidence="11">
    <location>
        <begin position="5"/>
        <end position="270"/>
    </location>
</feature>